<gene>
    <name evidence="1" type="ORF">L1987_22814</name>
</gene>
<keyword evidence="2" id="KW-1185">Reference proteome</keyword>
<dbReference type="Proteomes" id="UP001056120">
    <property type="component" value="Linkage Group LG08"/>
</dbReference>
<name>A0ACB9IHD1_9ASTR</name>
<sequence length="123" mass="13698">MKGWMEDSDLLKSPLKPHPNPSKLAPMAYSDMLSMLVSTHLSVEIATISGLTSTWVQDGVRPSFAHPNGFRIEIEIRIQDLQGLKLIVMLLLKKEKLSSPLALLWMSGKGYARACSRRLGSTY</sequence>
<evidence type="ECO:0000313" key="2">
    <source>
        <dbReference type="Proteomes" id="UP001056120"/>
    </source>
</evidence>
<dbReference type="EMBL" id="CM042025">
    <property type="protein sequence ID" value="KAI3806896.1"/>
    <property type="molecule type" value="Genomic_DNA"/>
</dbReference>
<proteinExistence type="predicted"/>
<evidence type="ECO:0000313" key="1">
    <source>
        <dbReference type="EMBL" id="KAI3806896.1"/>
    </source>
</evidence>
<organism evidence="1 2">
    <name type="scientific">Smallanthus sonchifolius</name>
    <dbReference type="NCBI Taxonomy" id="185202"/>
    <lineage>
        <taxon>Eukaryota</taxon>
        <taxon>Viridiplantae</taxon>
        <taxon>Streptophyta</taxon>
        <taxon>Embryophyta</taxon>
        <taxon>Tracheophyta</taxon>
        <taxon>Spermatophyta</taxon>
        <taxon>Magnoliopsida</taxon>
        <taxon>eudicotyledons</taxon>
        <taxon>Gunneridae</taxon>
        <taxon>Pentapetalae</taxon>
        <taxon>asterids</taxon>
        <taxon>campanulids</taxon>
        <taxon>Asterales</taxon>
        <taxon>Asteraceae</taxon>
        <taxon>Asteroideae</taxon>
        <taxon>Heliantheae alliance</taxon>
        <taxon>Millerieae</taxon>
        <taxon>Smallanthus</taxon>
    </lineage>
</organism>
<comment type="caution">
    <text evidence="1">The sequence shown here is derived from an EMBL/GenBank/DDBJ whole genome shotgun (WGS) entry which is preliminary data.</text>
</comment>
<protein>
    <submittedName>
        <fullName evidence="1">Uncharacterized protein</fullName>
    </submittedName>
</protein>
<accession>A0ACB9IHD1</accession>
<reference evidence="2" key="1">
    <citation type="journal article" date="2022" name="Mol. Ecol. Resour.">
        <title>The genomes of chicory, endive, great burdock and yacon provide insights into Asteraceae palaeo-polyploidization history and plant inulin production.</title>
        <authorList>
            <person name="Fan W."/>
            <person name="Wang S."/>
            <person name="Wang H."/>
            <person name="Wang A."/>
            <person name="Jiang F."/>
            <person name="Liu H."/>
            <person name="Zhao H."/>
            <person name="Xu D."/>
            <person name="Zhang Y."/>
        </authorList>
    </citation>
    <scope>NUCLEOTIDE SEQUENCE [LARGE SCALE GENOMIC DNA]</scope>
    <source>
        <strain evidence="2">cv. Yunnan</strain>
    </source>
</reference>
<reference evidence="1 2" key="2">
    <citation type="journal article" date="2022" name="Mol. Ecol. Resour.">
        <title>The genomes of chicory, endive, great burdock and yacon provide insights into Asteraceae paleo-polyploidization history and plant inulin production.</title>
        <authorList>
            <person name="Fan W."/>
            <person name="Wang S."/>
            <person name="Wang H."/>
            <person name="Wang A."/>
            <person name="Jiang F."/>
            <person name="Liu H."/>
            <person name="Zhao H."/>
            <person name="Xu D."/>
            <person name="Zhang Y."/>
        </authorList>
    </citation>
    <scope>NUCLEOTIDE SEQUENCE [LARGE SCALE GENOMIC DNA]</scope>
    <source>
        <strain evidence="2">cv. Yunnan</strain>
        <tissue evidence="1">Leaves</tissue>
    </source>
</reference>